<dbReference type="AlphaFoldDB" id="A0A1C6K245"/>
<accession>A0A1C6K245</accession>
<dbReference type="InterPro" id="IPR025164">
    <property type="entry name" value="Toastrack_DUF4097"/>
</dbReference>
<protein>
    <recommendedName>
        <fullName evidence="1">DUF4097 domain-containing protein</fullName>
    </recommendedName>
</protein>
<sequence>MAADRQKRVRIAAVAIAAAGLVLMGAGYLSGSSLWVAADQKGLFMVEDTPRSRVSYPEEGRISRAVGIQLHLDDFDVQIVHGEKLSVETVCYGSLRSPDVKVKDGILEIGETASQGRGVGTTLLDPRGQKRNQVRITLPYRRCGTVSCVLQKGDVLVDHLEADDLEIDTRQGDIQLHDISAQQAAIRLGRGNGSLLEVYVSEMDYQNERGQSTYQNATPQRGKTLNFASAGGPVKLQKLQVDIARLQLDGDLQASDVKAGQLYIRRTSGQVEISRLQDNGVISVIGGTGDVSLQGGSQQATVNIDSGDILLDVGRGKYACPTTAITQKGSITQQRQLAETYAVDCLAEDGKVTRAGKTVEGKNSFTTAAHYTRDDRSKMLLKTQKGDIALP</sequence>
<gene>
    <name evidence="2" type="ORF">SAMEA3545359_02555</name>
</gene>
<reference evidence="2" key="1">
    <citation type="submission" date="2015-09" db="EMBL/GenBank/DDBJ databases">
        <authorList>
            <consortium name="Pathogen Informatics"/>
        </authorList>
    </citation>
    <scope>NUCLEOTIDE SEQUENCE</scope>
    <source>
        <strain evidence="2">2789STDY5834896</strain>
    </source>
</reference>
<name>A0A1C6K245_9FIRM</name>
<dbReference type="Pfam" id="PF13349">
    <property type="entry name" value="DUF4097"/>
    <property type="match status" value="2"/>
</dbReference>
<feature type="domain" description="DUF4097" evidence="1">
    <location>
        <begin position="224"/>
        <end position="390"/>
    </location>
</feature>
<dbReference type="Gene3D" id="2.160.20.120">
    <property type="match status" value="1"/>
</dbReference>
<proteinExistence type="predicted"/>
<organism evidence="2">
    <name type="scientific">uncultured Anaerotruncus sp</name>
    <dbReference type="NCBI Taxonomy" id="905011"/>
    <lineage>
        <taxon>Bacteria</taxon>
        <taxon>Bacillati</taxon>
        <taxon>Bacillota</taxon>
        <taxon>Clostridia</taxon>
        <taxon>Eubacteriales</taxon>
        <taxon>Oscillospiraceae</taxon>
        <taxon>Anaerotruncus</taxon>
        <taxon>environmental samples</taxon>
    </lineage>
</organism>
<dbReference type="EMBL" id="FMHG01000002">
    <property type="protein sequence ID" value="SCJ88307.1"/>
    <property type="molecule type" value="Genomic_DNA"/>
</dbReference>
<evidence type="ECO:0000313" key="2">
    <source>
        <dbReference type="EMBL" id="SCJ88307.1"/>
    </source>
</evidence>
<feature type="domain" description="DUF4097" evidence="1">
    <location>
        <begin position="68"/>
        <end position="218"/>
    </location>
</feature>
<evidence type="ECO:0000259" key="1">
    <source>
        <dbReference type="Pfam" id="PF13349"/>
    </source>
</evidence>